<gene>
    <name evidence="3" type="ORF">EG244_05600</name>
</gene>
<reference evidence="3 4" key="1">
    <citation type="submission" date="2018-11" db="EMBL/GenBank/DDBJ databases">
        <title>Gemmobacter sp. nov., YIM 102744-1 draft genome.</title>
        <authorList>
            <person name="Li G."/>
            <person name="Jiang Y."/>
        </authorList>
    </citation>
    <scope>NUCLEOTIDE SEQUENCE [LARGE SCALE GENOMIC DNA]</scope>
    <source>
        <strain evidence="3 4">YIM 102744-1</strain>
    </source>
</reference>
<dbReference type="PANTHER" id="PTHR46268:SF15">
    <property type="entry name" value="UNIVERSAL STRESS PROTEIN HP_0031"/>
    <property type="match status" value="1"/>
</dbReference>
<accession>A0A3P3DQV2</accession>
<dbReference type="PRINTS" id="PR01438">
    <property type="entry name" value="UNVRSLSTRESS"/>
</dbReference>
<evidence type="ECO:0000313" key="4">
    <source>
        <dbReference type="Proteomes" id="UP000282125"/>
    </source>
</evidence>
<dbReference type="AlphaFoldDB" id="A0A3P3DQV2"/>
<dbReference type="OrthoDB" id="9804721at2"/>
<dbReference type="Pfam" id="PF00582">
    <property type="entry name" value="Usp"/>
    <property type="match status" value="1"/>
</dbReference>
<proteinExistence type="inferred from homology"/>
<feature type="domain" description="UspA" evidence="2">
    <location>
        <begin position="161"/>
        <end position="283"/>
    </location>
</feature>
<dbReference type="RefSeq" id="WP_124964030.1">
    <property type="nucleotide sequence ID" value="NZ_RRAZ01000006.1"/>
</dbReference>
<protein>
    <submittedName>
        <fullName evidence="3">Universal stress protein</fullName>
    </submittedName>
</protein>
<sequence length="283" mass="30686">MPCKTLLTVITAHAARPEPDLSAFEAAIGLARSENAHLEALCIGIDDTPWGFFYGDTNIAVLQDAPDRALEAARLEEKRLKARLSREDIRWSVDTALSQQATLSTVVSQRARFSDLVVLSRPYGAGRNPVDVAVLEAALFDADVPVLVLPEGQAIPANPGRIVVAWNRSPEALAAIRAALPLLIRAEAVDIAIIDPEDYGPERSDPGGALAQWLARHGVRAEISVLARTLPRVSEVLIRHLRDRQADLLVMGAYGHSRFREAILGGATRELLENAPVPVLMAR</sequence>
<keyword evidence="4" id="KW-1185">Reference proteome</keyword>
<evidence type="ECO:0000256" key="1">
    <source>
        <dbReference type="ARBA" id="ARBA00008791"/>
    </source>
</evidence>
<dbReference type="SUPFAM" id="SSF52402">
    <property type="entry name" value="Adenine nucleotide alpha hydrolases-like"/>
    <property type="match status" value="2"/>
</dbReference>
<dbReference type="PANTHER" id="PTHR46268">
    <property type="entry name" value="STRESS RESPONSE PROTEIN NHAX"/>
    <property type="match status" value="1"/>
</dbReference>
<organism evidence="3 4">
    <name type="scientific">Falsigemmobacter faecalis</name>
    <dbReference type="NCBI Taxonomy" id="2488730"/>
    <lineage>
        <taxon>Bacteria</taxon>
        <taxon>Pseudomonadati</taxon>
        <taxon>Pseudomonadota</taxon>
        <taxon>Alphaproteobacteria</taxon>
        <taxon>Rhodobacterales</taxon>
        <taxon>Paracoccaceae</taxon>
        <taxon>Falsigemmobacter</taxon>
    </lineage>
</organism>
<dbReference type="Proteomes" id="UP000282125">
    <property type="component" value="Unassembled WGS sequence"/>
</dbReference>
<evidence type="ECO:0000259" key="2">
    <source>
        <dbReference type="Pfam" id="PF00582"/>
    </source>
</evidence>
<dbReference type="EMBL" id="RRAZ01000006">
    <property type="protein sequence ID" value="RRH76643.1"/>
    <property type="molecule type" value="Genomic_DNA"/>
</dbReference>
<name>A0A3P3DQV2_9RHOB</name>
<evidence type="ECO:0000313" key="3">
    <source>
        <dbReference type="EMBL" id="RRH76643.1"/>
    </source>
</evidence>
<dbReference type="CDD" id="cd00293">
    <property type="entry name" value="USP-like"/>
    <property type="match status" value="1"/>
</dbReference>
<dbReference type="InterPro" id="IPR006015">
    <property type="entry name" value="Universal_stress_UspA"/>
</dbReference>
<dbReference type="InterPro" id="IPR006016">
    <property type="entry name" value="UspA"/>
</dbReference>
<comment type="caution">
    <text evidence="3">The sequence shown here is derived from an EMBL/GenBank/DDBJ whole genome shotgun (WGS) entry which is preliminary data.</text>
</comment>
<comment type="similarity">
    <text evidence="1">Belongs to the universal stress protein A family.</text>
</comment>
<dbReference type="Gene3D" id="3.40.50.12370">
    <property type="match status" value="1"/>
</dbReference>